<dbReference type="Proteomes" id="UP000215914">
    <property type="component" value="Unassembled WGS sequence"/>
</dbReference>
<reference evidence="1" key="2">
    <citation type="submission" date="2020-06" db="EMBL/GenBank/DDBJ databases">
        <title>Helianthus annuus Genome sequencing and assembly Release 2.</title>
        <authorList>
            <person name="Gouzy J."/>
            <person name="Langlade N."/>
            <person name="Munos S."/>
        </authorList>
    </citation>
    <scope>NUCLEOTIDE SEQUENCE</scope>
    <source>
        <tissue evidence="1">Leaves</tissue>
    </source>
</reference>
<sequence>MNTRQQKLQTPYRYHKTQIIQSTVQQKHDLTSQISQLFIQKTFHKSNREPDTKQQL</sequence>
<dbReference type="EMBL" id="MNCJ02000327">
    <property type="protein sequence ID" value="KAF5779233.1"/>
    <property type="molecule type" value="Genomic_DNA"/>
</dbReference>
<name>A0A9K3HJ31_HELAN</name>
<evidence type="ECO:0000313" key="2">
    <source>
        <dbReference type="Proteomes" id="UP000215914"/>
    </source>
</evidence>
<evidence type="ECO:0000313" key="1">
    <source>
        <dbReference type="EMBL" id="KAF5779233.1"/>
    </source>
</evidence>
<keyword evidence="2" id="KW-1185">Reference proteome</keyword>
<proteinExistence type="predicted"/>
<comment type="caution">
    <text evidence="1">The sequence shown here is derived from an EMBL/GenBank/DDBJ whole genome shotgun (WGS) entry which is preliminary data.</text>
</comment>
<accession>A0A9K3HJ31</accession>
<protein>
    <submittedName>
        <fullName evidence="1">Uncharacterized protein</fullName>
    </submittedName>
</protein>
<gene>
    <name evidence="1" type="ORF">HanXRQr2_Chr12g0556941</name>
</gene>
<dbReference type="Gramene" id="mRNA:HanXRQr2_Chr12g0556941">
    <property type="protein sequence ID" value="CDS:HanXRQr2_Chr12g0556941.1"/>
    <property type="gene ID" value="HanXRQr2_Chr12g0556941"/>
</dbReference>
<dbReference type="AlphaFoldDB" id="A0A9K3HJ31"/>
<reference evidence="1" key="1">
    <citation type="journal article" date="2017" name="Nature">
        <title>The sunflower genome provides insights into oil metabolism, flowering and Asterid evolution.</title>
        <authorList>
            <person name="Badouin H."/>
            <person name="Gouzy J."/>
            <person name="Grassa C.J."/>
            <person name="Murat F."/>
            <person name="Staton S.E."/>
            <person name="Cottret L."/>
            <person name="Lelandais-Briere C."/>
            <person name="Owens G.L."/>
            <person name="Carrere S."/>
            <person name="Mayjonade B."/>
            <person name="Legrand L."/>
            <person name="Gill N."/>
            <person name="Kane N.C."/>
            <person name="Bowers J.E."/>
            <person name="Hubner S."/>
            <person name="Bellec A."/>
            <person name="Berard A."/>
            <person name="Berges H."/>
            <person name="Blanchet N."/>
            <person name="Boniface M.C."/>
            <person name="Brunel D."/>
            <person name="Catrice O."/>
            <person name="Chaidir N."/>
            <person name="Claudel C."/>
            <person name="Donnadieu C."/>
            <person name="Faraut T."/>
            <person name="Fievet G."/>
            <person name="Helmstetter N."/>
            <person name="King M."/>
            <person name="Knapp S.J."/>
            <person name="Lai Z."/>
            <person name="Le Paslier M.C."/>
            <person name="Lippi Y."/>
            <person name="Lorenzon L."/>
            <person name="Mandel J.R."/>
            <person name="Marage G."/>
            <person name="Marchand G."/>
            <person name="Marquand E."/>
            <person name="Bret-Mestries E."/>
            <person name="Morien E."/>
            <person name="Nambeesan S."/>
            <person name="Nguyen T."/>
            <person name="Pegot-Espagnet P."/>
            <person name="Pouilly N."/>
            <person name="Raftis F."/>
            <person name="Sallet E."/>
            <person name="Schiex T."/>
            <person name="Thomas J."/>
            <person name="Vandecasteele C."/>
            <person name="Vares D."/>
            <person name="Vear F."/>
            <person name="Vautrin S."/>
            <person name="Crespi M."/>
            <person name="Mangin B."/>
            <person name="Burke J.M."/>
            <person name="Salse J."/>
            <person name="Munos S."/>
            <person name="Vincourt P."/>
            <person name="Rieseberg L.H."/>
            <person name="Langlade N.B."/>
        </authorList>
    </citation>
    <scope>NUCLEOTIDE SEQUENCE</scope>
    <source>
        <tissue evidence="1">Leaves</tissue>
    </source>
</reference>
<organism evidence="1 2">
    <name type="scientific">Helianthus annuus</name>
    <name type="common">Common sunflower</name>
    <dbReference type="NCBI Taxonomy" id="4232"/>
    <lineage>
        <taxon>Eukaryota</taxon>
        <taxon>Viridiplantae</taxon>
        <taxon>Streptophyta</taxon>
        <taxon>Embryophyta</taxon>
        <taxon>Tracheophyta</taxon>
        <taxon>Spermatophyta</taxon>
        <taxon>Magnoliopsida</taxon>
        <taxon>eudicotyledons</taxon>
        <taxon>Gunneridae</taxon>
        <taxon>Pentapetalae</taxon>
        <taxon>asterids</taxon>
        <taxon>campanulids</taxon>
        <taxon>Asterales</taxon>
        <taxon>Asteraceae</taxon>
        <taxon>Asteroideae</taxon>
        <taxon>Heliantheae alliance</taxon>
        <taxon>Heliantheae</taxon>
        <taxon>Helianthus</taxon>
    </lineage>
</organism>